<feature type="chain" id="PRO_5022014824" evidence="1">
    <location>
        <begin position="27"/>
        <end position="141"/>
    </location>
</feature>
<name>A0A564UQD9_9FIRM</name>
<gene>
    <name evidence="2" type="ORF">RTSSTS7063_02799</name>
</gene>
<dbReference type="RefSeq" id="WP_144367921.1">
    <property type="nucleotide sequence ID" value="NZ_CABHNA010000101.1"/>
</dbReference>
<dbReference type="EMBL" id="CABHNA010000101">
    <property type="protein sequence ID" value="VUX21774.1"/>
    <property type="molecule type" value="Genomic_DNA"/>
</dbReference>
<evidence type="ECO:0000313" key="2">
    <source>
        <dbReference type="EMBL" id="VUX21774.1"/>
    </source>
</evidence>
<reference evidence="2 3" key="1">
    <citation type="submission" date="2019-07" db="EMBL/GenBank/DDBJ databases">
        <authorList>
            <person name="Hibberd C M."/>
            <person name="Gehrig L. J."/>
            <person name="Chang H.-W."/>
            <person name="Venkatesh S."/>
        </authorList>
    </citation>
    <scope>NUCLEOTIDE SEQUENCE [LARGE SCALE GENOMIC DNA]</scope>
    <source>
        <strain evidence="2">Ruminococcus_torques_SSTS_Bg7063</strain>
    </source>
</reference>
<sequence>MRKIKKLVAVLLAATMMMAMGVTAFAATPTTCKFTKTNGSALKLGMDTKLIESCDLSDDNVATVVFKTYSLLGYKGDIVGVSGDAVVSTGENDDGDFYAVINMNKATTKETGVPVRLTFKFSLGITPPGMSNPMDAMFVCY</sequence>
<dbReference type="AlphaFoldDB" id="A0A564UQD9"/>
<accession>A0A564UQD9</accession>
<evidence type="ECO:0000313" key="3">
    <source>
        <dbReference type="Proteomes" id="UP000363661"/>
    </source>
</evidence>
<organism evidence="2 3">
    <name type="scientific">[Ruminococcus] torques</name>
    <dbReference type="NCBI Taxonomy" id="33039"/>
    <lineage>
        <taxon>Bacteria</taxon>
        <taxon>Bacillati</taxon>
        <taxon>Bacillota</taxon>
        <taxon>Clostridia</taxon>
        <taxon>Lachnospirales</taxon>
        <taxon>Lachnospiraceae</taxon>
        <taxon>Mediterraneibacter</taxon>
    </lineage>
</organism>
<feature type="signal peptide" evidence="1">
    <location>
        <begin position="1"/>
        <end position="26"/>
    </location>
</feature>
<evidence type="ECO:0000256" key="1">
    <source>
        <dbReference type="SAM" id="SignalP"/>
    </source>
</evidence>
<protein>
    <submittedName>
        <fullName evidence="2">Uncharacterized protein</fullName>
    </submittedName>
</protein>
<keyword evidence="3" id="KW-1185">Reference proteome</keyword>
<keyword evidence="1" id="KW-0732">Signal</keyword>
<proteinExistence type="predicted"/>
<dbReference type="Proteomes" id="UP000363661">
    <property type="component" value="Unassembled WGS sequence"/>
</dbReference>